<dbReference type="InterPro" id="IPR046360">
    <property type="entry name" value="T-box_DNA-bd"/>
</dbReference>
<evidence type="ECO:0000256" key="4">
    <source>
        <dbReference type="ARBA" id="ARBA00023242"/>
    </source>
</evidence>
<keyword evidence="1" id="KW-0805">Transcription regulation</keyword>
<evidence type="ECO:0000259" key="6">
    <source>
        <dbReference type="PROSITE" id="PS50252"/>
    </source>
</evidence>
<comment type="caution">
    <text evidence="7">The sequence shown here is derived from an EMBL/GenBank/DDBJ whole genome shotgun (WGS) entry which is preliminary data.</text>
</comment>
<dbReference type="InterPro" id="IPR008967">
    <property type="entry name" value="p53-like_TF_DNA-bd_sf"/>
</dbReference>
<gene>
    <name evidence="7" type="ORF">HAZT_HAZT003292</name>
</gene>
<evidence type="ECO:0000256" key="5">
    <source>
        <dbReference type="PROSITE-ProRule" id="PRU00201"/>
    </source>
</evidence>
<reference evidence="7" key="1">
    <citation type="submission" date="2014-08" db="EMBL/GenBank/DDBJ databases">
        <authorList>
            <person name="Murali S."/>
            <person name="Richards S."/>
            <person name="Bandaranaike D."/>
            <person name="Bellair M."/>
            <person name="Blankenburg K."/>
            <person name="Chao H."/>
            <person name="Dinh H."/>
            <person name="Doddapaneni H."/>
            <person name="Dugan-Rocha S."/>
            <person name="Elkadiri S."/>
            <person name="Gnanaolivu R."/>
            <person name="Hughes D."/>
            <person name="Lee S."/>
            <person name="Li M."/>
            <person name="Ming W."/>
            <person name="Munidasa M."/>
            <person name="Muniz J."/>
            <person name="Nguyen L."/>
            <person name="Osuji N."/>
            <person name="Pu L.-L."/>
            <person name="Puazo M."/>
            <person name="Skinner E."/>
            <person name="Qu C."/>
            <person name="Quiroz J."/>
            <person name="Raj R."/>
            <person name="Weissenberger G."/>
            <person name="Xin Y."/>
            <person name="Zou X."/>
            <person name="Han Y."/>
            <person name="Worley K."/>
            <person name="Muzny D."/>
            <person name="Gibbs R."/>
        </authorList>
    </citation>
    <scope>NUCLEOTIDE SEQUENCE</scope>
    <source>
        <strain evidence="7">HAZT.00-mixed</strain>
        <tissue evidence="7">Whole organism</tissue>
    </source>
</reference>
<dbReference type="GO" id="GO:0006357">
    <property type="term" value="P:regulation of transcription by RNA polymerase II"/>
    <property type="evidence" value="ECO:0007669"/>
    <property type="project" value="UniProtKB-ARBA"/>
</dbReference>
<comment type="caution">
    <text evidence="5">Lacks conserved residue(s) required for the propagation of feature annotation.</text>
</comment>
<dbReference type="Gene3D" id="2.60.40.820">
    <property type="entry name" value="Transcription factor, T-box"/>
    <property type="match status" value="1"/>
</dbReference>
<evidence type="ECO:0000256" key="2">
    <source>
        <dbReference type="ARBA" id="ARBA00023125"/>
    </source>
</evidence>
<dbReference type="InterPro" id="IPR036960">
    <property type="entry name" value="T-box_sf"/>
</dbReference>
<evidence type="ECO:0000256" key="3">
    <source>
        <dbReference type="ARBA" id="ARBA00023163"/>
    </source>
</evidence>
<comment type="subcellular location">
    <subcellularLocation>
        <location evidence="5">Nucleus</location>
    </subcellularLocation>
</comment>
<keyword evidence="4 5" id="KW-0539">Nucleus</keyword>
<dbReference type="GO" id="GO:0005634">
    <property type="term" value="C:nucleus"/>
    <property type="evidence" value="ECO:0007669"/>
    <property type="project" value="UniProtKB-SubCell"/>
</dbReference>
<dbReference type="AlphaFoldDB" id="A0A6A0H5M3"/>
<reference evidence="7" key="2">
    <citation type="journal article" date="2018" name="Environ. Sci. Technol.">
        <title>The Toxicogenome of Hyalella azteca: A Model for Sediment Ecotoxicology and Evolutionary Toxicology.</title>
        <authorList>
            <person name="Poynton H.C."/>
            <person name="Hasenbein S."/>
            <person name="Benoit J.B."/>
            <person name="Sepulveda M.S."/>
            <person name="Poelchau M.F."/>
            <person name="Hughes D.S.T."/>
            <person name="Murali S.C."/>
            <person name="Chen S."/>
            <person name="Glastad K.M."/>
            <person name="Goodisman M.A.D."/>
            <person name="Werren J.H."/>
            <person name="Vineis J.H."/>
            <person name="Bowen J.L."/>
            <person name="Friedrich M."/>
            <person name="Jones J."/>
            <person name="Robertson H.M."/>
            <person name="Feyereisen R."/>
            <person name="Mechler-Hickson A."/>
            <person name="Mathers N."/>
            <person name="Lee C.E."/>
            <person name="Colbourne J.K."/>
            <person name="Biales A."/>
            <person name="Johnston J.S."/>
            <person name="Wellborn G.A."/>
            <person name="Rosendale A.J."/>
            <person name="Cridge A.G."/>
            <person name="Munoz-Torres M.C."/>
            <person name="Bain P.A."/>
            <person name="Manny A.R."/>
            <person name="Major K.M."/>
            <person name="Lambert F.N."/>
            <person name="Vulpe C.D."/>
            <person name="Tuck P."/>
            <person name="Blalock B.J."/>
            <person name="Lin Y.Y."/>
            <person name="Smith M.E."/>
            <person name="Ochoa-Acuna H."/>
            <person name="Chen M.M."/>
            <person name="Childers C.P."/>
            <person name="Qu J."/>
            <person name="Dugan S."/>
            <person name="Lee S.L."/>
            <person name="Chao H."/>
            <person name="Dinh H."/>
            <person name="Han Y."/>
            <person name="Doddapaneni H."/>
            <person name="Worley K.C."/>
            <person name="Muzny D.M."/>
            <person name="Gibbs R.A."/>
            <person name="Richards S."/>
        </authorList>
    </citation>
    <scope>NUCLEOTIDE SEQUENCE</scope>
    <source>
        <strain evidence="7">HAZT.00-mixed</strain>
        <tissue evidence="7">Whole organism</tissue>
    </source>
</reference>
<organism evidence="7">
    <name type="scientific">Hyalella azteca</name>
    <name type="common">Amphipod</name>
    <dbReference type="NCBI Taxonomy" id="294128"/>
    <lineage>
        <taxon>Eukaryota</taxon>
        <taxon>Metazoa</taxon>
        <taxon>Ecdysozoa</taxon>
        <taxon>Arthropoda</taxon>
        <taxon>Crustacea</taxon>
        <taxon>Multicrustacea</taxon>
        <taxon>Malacostraca</taxon>
        <taxon>Eumalacostraca</taxon>
        <taxon>Peracarida</taxon>
        <taxon>Amphipoda</taxon>
        <taxon>Senticaudata</taxon>
        <taxon>Talitrida</taxon>
        <taxon>Talitroidea</taxon>
        <taxon>Hyalellidae</taxon>
        <taxon>Hyalella</taxon>
    </lineage>
</organism>
<dbReference type="GO" id="GO:0003677">
    <property type="term" value="F:DNA binding"/>
    <property type="evidence" value="ECO:0007669"/>
    <property type="project" value="UniProtKB-UniRule"/>
</dbReference>
<dbReference type="Proteomes" id="UP000711488">
    <property type="component" value="Unassembled WGS sequence"/>
</dbReference>
<proteinExistence type="predicted"/>
<dbReference type="SUPFAM" id="SSF49417">
    <property type="entry name" value="p53-like transcription factors"/>
    <property type="match status" value="1"/>
</dbReference>
<evidence type="ECO:0000256" key="1">
    <source>
        <dbReference type="ARBA" id="ARBA00023015"/>
    </source>
</evidence>
<dbReference type="GO" id="GO:0003700">
    <property type="term" value="F:DNA-binding transcription factor activity"/>
    <property type="evidence" value="ECO:0007669"/>
    <property type="project" value="InterPro"/>
</dbReference>
<dbReference type="EMBL" id="JQDR03006160">
    <property type="protein sequence ID" value="KAA0200615.1"/>
    <property type="molecule type" value="Genomic_DNA"/>
</dbReference>
<dbReference type="Pfam" id="PF00907">
    <property type="entry name" value="T-box"/>
    <property type="match status" value="1"/>
</dbReference>
<accession>A0A6A0H5M3</accession>
<protein>
    <recommendedName>
        <fullName evidence="6">T-box domain-containing protein</fullName>
    </recommendedName>
</protein>
<reference evidence="7" key="3">
    <citation type="submission" date="2019-06" db="EMBL/GenBank/DDBJ databases">
        <authorList>
            <person name="Poynton C."/>
            <person name="Hasenbein S."/>
            <person name="Benoit J.B."/>
            <person name="Sepulveda M.S."/>
            <person name="Poelchau M.F."/>
            <person name="Murali S.C."/>
            <person name="Chen S."/>
            <person name="Glastad K.M."/>
            <person name="Werren J.H."/>
            <person name="Vineis J.H."/>
            <person name="Bowen J.L."/>
            <person name="Friedrich M."/>
            <person name="Jones J."/>
            <person name="Robertson H.M."/>
            <person name="Feyereisen R."/>
            <person name="Mechler-Hickson A."/>
            <person name="Mathers N."/>
            <person name="Lee C.E."/>
            <person name="Colbourne J.K."/>
            <person name="Biales A."/>
            <person name="Johnston J.S."/>
            <person name="Wellborn G.A."/>
            <person name="Rosendale A.J."/>
            <person name="Cridge A.G."/>
            <person name="Munoz-Torres M.C."/>
            <person name="Bain P.A."/>
            <person name="Manny A.R."/>
            <person name="Major K.M."/>
            <person name="Lambert F.N."/>
            <person name="Vulpe C.D."/>
            <person name="Tuck P."/>
            <person name="Blalock B.J."/>
            <person name="Lin Y.-Y."/>
            <person name="Smith M.E."/>
            <person name="Ochoa-Acuna H."/>
            <person name="Chen M.-J.M."/>
            <person name="Childers C.P."/>
            <person name="Qu J."/>
            <person name="Dugan S."/>
            <person name="Lee S.L."/>
            <person name="Chao H."/>
            <person name="Dinh H."/>
            <person name="Han Y."/>
            <person name="Doddapaneni H."/>
            <person name="Worley K.C."/>
            <person name="Muzny D.M."/>
            <person name="Gibbs R.A."/>
            <person name="Richards S."/>
        </authorList>
    </citation>
    <scope>NUCLEOTIDE SEQUENCE</scope>
    <source>
        <strain evidence="7">HAZT.00-mixed</strain>
        <tissue evidence="7">Whole organism</tissue>
    </source>
</reference>
<keyword evidence="3" id="KW-0804">Transcription</keyword>
<dbReference type="PROSITE" id="PS50252">
    <property type="entry name" value="TBOX_3"/>
    <property type="match status" value="1"/>
</dbReference>
<name>A0A6A0H5M3_HYAAZ</name>
<dbReference type="GO" id="GO:0045893">
    <property type="term" value="P:positive regulation of DNA-templated transcription"/>
    <property type="evidence" value="ECO:0007669"/>
    <property type="project" value="InterPro"/>
</dbReference>
<evidence type="ECO:0000313" key="7">
    <source>
        <dbReference type="EMBL" id="KAA0200615.1"/>
    </source>
</evidence>
<keyword evidence="2 5" id="KW-0238">DNA-binding</keyword>
<feature type="domain" description="T-box" evidence="6">
    <location>
        <begin position="17"/>
        <end position="39"/>
    </location>
</feature>
<sequence length="80" mass="8789">MEVEGNCSELEDHSCVLETKDLWEKFHEFGTEMIVTKSGSATCSTDSSLSASGCPLALGYNRPLQPLSLLLRRVARFHAS</sequence>